<evidence type="ECO:0000256" key="6">
    <source>
        <dbReference type="SAM" id="MobiDB-lite"/>
    </source>
</evidence>
<dbReference type="InterPro" id="IPR000620">
    <property type="entry name" value="EamA_dom"/>
</dbReference>
<dbReference type="GO" id="GO:0016020">
    <property type="term" value="C:membrane"/>
    <property type="evidence" value="ECO:0007669"/>
    <property type="project" value="UniProtKB-SubCell"/>
</dbReference>
<dbReference type="Gene3D" id="1.10.3730.20">
    <property type="match status" value="1"/>
</dbReference>
<dbReference type="InterPro" id="IPR037185">
    <property type="entry name" value="EmrE-like"/>
</dbReference>
<dbReference type="PANTHER" id="PTHR32322:SF2">
    <property type="entry name" value="EAMA DOMAIN-CONTAINING PROTEIN"/>
    <property type="match status" value="1"/>
</dbReference>
<reference evidence="9" key="1">
    <citation type="submission" date="2018-07" db="EMBL/GenBank/DDBJ databases">
        <authorList>
            <consortium name="Genoscope - CEA"/>
            <person name="William W."/>
        </authorList>
    </citation>
    <scope>NUCLEOTIDE SEQUENCE</scope>
    <source>
        <strain evidence="9">IK1</strain>
    </source>
</reference>
<dbReference type="SUPFAM" id="SSF103481">
    <property type="entry name" value="Multidrug resistance efflux transporter EmrE"/>
    <property type="match status" value="2"/>
</dbReference>
<evidence type="ECO:0000256" key="2">
    <source>
        <dbReference type="ARBA" id="ARBA00007362"/>
    </source>
</evidence>
<evidence type="ECO:0000313" key="9">
    <source>
        <dbReference type="EMBL" id="VBB43286.1"/>
    </source>
</evidence>
<name>A0A653A5E9_UNCDX</name>
<keyword evidence="4 7" id="KW-1133">Transmembrane helix</keyword>
<feature type="region of interest" description="Disordered" evidence="6">
    <location>
        <begin position="1"/>
        <end position="21"/>
    </location>
</feature>
<feature type="transmembrane region" description="Helical" evidence="7">
    <location>
        <begin position="203"/>
        <end position="222"/>
    </location>
</feature>
<feature type="transmembrane region" description="Helical" evidence="7">
    <location>
        <begin position="264"/>
        <end position="284"/>
    </location>
</feature>
<feature type="transmembrane region" description="Helical" evidence="7">
    <location>
        <begin position="56"/>
        <end position="76"/>
    </location>
</feature>
<keyword evidence="5 7" id="KW-0472">Membrane</keyword>
<feature type="transmembrane region" description="Helical" evidence="7">
    <location>
        <begin position="174"/>
        <end position="191"/>
    </location>
</feature>
<feature type="transmembrane region" description="Helical" evidence="7">
    <location>
        <begin position="120"/>
        <end position="139"/>
    </location>
</feature>
<evidence type="ECO:0000256" key="4">
    <source>
        <dbReference type="ARBA" id="ARBA00022989"/>
    </source>
</evidence>
<evidence type="ECO:0000256" key="5">
    <source>
        <dbReference type="ARBA" id="ARBA00023136"/>
    </source>
</evidence>
<dbReference type="Pfam" id="PF00892">
    <property type="entry name" value="EamA"/>
    <property type="match status" value="2"/>
</dbReference>
<gene>
    <name evidence="9" type="ORF">TRIP_B250375</name>
</gene>
<proteinExistence type="inferred from homology"/>
<comment type="subcellular location">
    <subcellularLocation>
        <location evidence="1">Membrane</location>
        <topology evidence="1">Multi-pass membrane protein</topology>
    </subcellularLocation>
</comment>
<dbReference type="InterPro" id="IPR050638">
    <property type="entry name" value="AA-Vitamin_Transporters"/>
</dbReference>
<evidence type="ECO:0000256" key="7">
    <source>
        <dbReference type="SAM" id="Phobius"/>
    </source>
</evidence>
<dbReference type="AlphaFoldDB" id="A0A653A5E9"/>
<evidence type="ECO:0000259" key="8">
    <source>
        <dbReference type="Pfam" id="PF00892"/>
    </source>
</evidence>
<accession>A0A653A5E9</accession>
<organism evidence="9">
    <name type="scientific">Uncultured Desulfatiglans sp</name>
    <dbReference type="NCBI Taxonomy" id="1748965"/>
    <lineage>
        <taxon>Bacteria</taxon>
        <taxon>Pseudomonadati</taxon>
        <taxon>Thermodesulfobacteriota</taxon>
        <taxon>Desulfobacteria</taxon>
        <taxon>Desulfatiglandales</taxon>
        <taxon>Desulfatiglandaceae</taxon>
        <taxon>Desulfatiglans</taxon>
        <taxon>environmental samples</taxon>
    </lineage>
</organism>
<keyword evidence="3 7" id="KW-0812">Transmembrane</keyword>
<feature type="transmembrane region" description="Helical" evidence="7">
    <location>
        <begin position="88"/>
        <end position="114"/>
    </location>
</feature>
<feature type="transmembrane region" description="Helical" evidence="7">
    <location>
        <begin position="146"/>
        <end position="162"/>
    </location>
</feature>
<dbReference type="EMBL" id="UPXX01000018">
    <property type="protein sequence ID" value="VBB43286.1"/>
    <property type="molecule type" value="Genomic_DNA"/>
</dbReference>
<feature type="transmembrane region" description="Helical" evidence="7">
    <location>
        <begin position="290"/>
        <end position="307"/>
    </location>
</feature>
<protein>
    <submittedName>
        <fullName evidence="9">Putative permease of the drug/metabolite transporter (DMT) superfamily</fullName>
    </submittedName>
</protein>
<evidence type="ECO:0000256" key="1">
    <source>
        <dbReference type="ARBA" id="ARBA00004141"/>
    </source>
</evidence>
<feature type="transmembrane region" description="Helical" evidence="7">
    <location>
        <begin position="234"/>
        <end position="257"/>
    </location>
</feature>
<comment type="similarity">
    <text evidence="2">Belongs to the EamA transporter family.</text>
</comment>
<feature type="transmembrane region" description="Helical" evidence="7">
    <location>
        <begin position="28"/>
        <end position="50"/>
    </location>
</feature>
<evidence type="ECO:0000256" key="3">
    <source>
        <dbReference type="ARBA" id="ARBA00022692"/>
    </source>
</evidence>
<feature type="domain" description="EamA" evidence="8">
    <location>
        <begin position="27"/>
        <end position="161"/>
    </location>
</feature>
<dbReference type="PANTHER" id="PTHR32322">
    <property type="entry name" value="INNER MEMBRANE TRANSPORTER"/>
    <property type="match status" value="1"/>
</dbReference>
<sequence length="308" mass="32943">MKISPSETPRLPLRSDGKLTRASTKSSGTLIAILFVLLWSTGFIGAKFGLPYAEPFTFLLIRFWLVAAILLVLSLVTRATWPRSPREIIHLLVAGLLIHAVFLSGVFSCIYSGVPAGITALIVGMQPVLTAIAAGPLLGEAVRRRQWLGLVLGMIGVALTVQNKLLLGPDYTKGFLWSGAALLGITAGTLYQKRFCSMNDLRTGTFVQYFGAGIALSVAAPLSESMAVAWTGEFLFALLWLSLVLSVGAIFLLYTLIRKGKASSVAGLFYLVPPCTALIAYFLFGETLTLSSVCGMIIAVIGVALVIR</sequence>
<feature type="domain" description="EamA" evidence="8">
    <location>
        <begin position="174"/>
        <end position="307"/>
    </location>
</feature>